<dbReference type="FunFam" id="3.30.70.890:FF:000001">
    <property type="entry name" value="Galactokinase"/>
    <property type="match status" value="1"/>
</dbReference>
<dbReference type="GO" id="GO:0005524">
    <property type="term" value="F:ATP binding"/>
    <property type="evidence" value="ECO:0007669"/>
    <property type="project" value="UniProtKB-UniRule"/>
</dbReference>
<dbReference type="InterPro" id="IPR019539">
    <property type="entry name" value="GalKase_N"/>
</dbReference>
<keyword evidence="10" id="KW-0119">Carbohydrate metabolism</keyword>
<accession>A0A372IMF4</accession>
<evidence type="ECO:0000259" key="13">
    <source>
        <dbReference type="Pfam" id="PF08544"/>
    </source>
</evidence>
<dbReference type="EC" id="2.7.1.6" evidence="11"/>
<evidence type="ECO:0000256" key="11">
    <source>
        <dbReference type="NCBIfam" id="TIGR00131"/>
    </source>
</evidence>
<evidence type="ECO:0000256" key="7">
    <source>
        <dbReference type="ARBA" id="ARBA00022840"/>
    </source>
</evidence>
<proteinExistence type="inferred from homology"/>
<evidence type="ECO:0000259" key="12">
    <source>
        <dbReference type="Pfam" id="PF00288"/>
    </source>
</evidence>
<dbReference type="InterPro" id="IPR019741">
    <property type="entry name" value="Galactokinase_CS"/>
</dbReference>
<dbReference type="InterPro" id="IPR013750">
    <property type="entry name" value="GHMP_kinase_C_dom"/>
</dbReference>
<dbReference type="InterPro" id="IPR006204">
    <property type="entry name" value="GHMP_kinase_N_dom"/>
</dbReference>
<dbReference type="GO" id="GO:0005829">
    <property type="term" value="C:cytosol"/>
    <property type="evidence" value="ECO:0007669"/>
    <property type="project" value="TreeGrafter"/>
</dbReference>
<evidence type="ECO:0000256" key="5">
    <source>
        <dbReference type="ARBA" id="ARBA00022741"/>
    </source>
</evidence>
<evidence type="ECO:0000256" key="9">
    <source>
        <dbReference type="ARBA" id="ARBA00023144"/>
    </source>
</evidence>
<keyword evidence="4" id="KW-0479">Metal-binding</keyword>
<name>A0A372IMF4_9BACT</name>
<organism evidence="15 16">
    <name type="scientific">Paracidobacterium acidisoli</name>
    <dbReference type="NCBI Taxonomy" id="2303751"/>
    <lineage>
        <taxon>Bacteria</taxon>
        <taxon>Pseudomonadati</taxon>
        <taxon>Acidobacteriota</taxon>
        <taxon>Terriglobia</taxon>
        <taxon>Terriglobales</taxon>
        <taxon>Acidobacteriaceae</taxon>
        <taxon>Paracidobacterium</taxon>
    </lineage>
</organism>
<keyword evidence="9" id="KW-0299">Galactose metabolism</keyword>
<dbReference type="GO" id="GO:0004335">
    <property type="term" value="F:galactokinase activity"/>
    <property type="evidence" value="ECO:0007669"/>
    <property type="project" value="UniProtKB-UniRule"/>
</dbReference>
<evidence type="ECO:0000256" key="2">
    <source>
        <dbReference type="ARBA" id="ARBA00022490"/>
    </source>
</evidence>
<feature type="domain" description="GHMP kinase C-terminal" evidence="13">
    <location>
        <begin position="287"/>
        <end position="361"/>
    </location>
</feature>
<protein>
    <recommendedName>
        <fullName evidence="11">Galactokinase</fullName>
        <ecNumber evidence="11">2.7.1.6</ecNumber>
    </recommendedName>
</protein>
<comment type="similarity">
    <text evidence="1">Belongs to the GHMP kinase family. GalK subfamily.</text>
</comment>
<keyword evidence="3 15" id="KW-0808">Transferase</keyword>
<evidence type="ECO:0000259" key="14">
    <source>
        <dbReference type="Pfam" id="PF10509"/>
    </source>
</evidence>
<dbReference type="SUPFAM" id="SSF55060">
    <property type="entry name" value="GHMP Kinase, C-terminal domain"/>
    <property type="match status" value="1"/>
</dbReference>
<dbReference type="Gene3D" id="3.30.230.10">
    <property type="match status" value="1"/>
</dbReference>
<dbReference type="AlphaFoldDB" id="A0A372IMF4"/>
<dbReference type="SUPFAM" id="SSF54211">
    <property type="entry name" value="Ribosomal protein S5 domain 2-like"/>
    <property type="match status" value="1"/>
</dbReference>
<dbReference type="PROSITE" id="PS00627">
    <property type="entry name" value="GHMP_KINASES_ATP"/>
    <property type="match status" value="1"/>
</dbReference>
<dbReference type="NCBIfam" id="TIGR00131">
    <property type="entry name" value="gal_kin"/>
    <property type="match status" value="1"/>
</dbReference>
<dbReference type="GO" id="GO:0046872">
    <property type="term" value="F:metal ion binding"/>
    <property type="evidence" value="ECO:0007669"/>
    <property type="project" value="UniProtKB-KW"/>
</dbReference>
<dbReference type="PIRSF" id="PIRSF000530">
    <property type="entry name" value="Galactokinase"/>
    <property type="match status" value="1"/>
</dbReference>
<dbReference type="InterPro" id="IPR006203">
    <property type="entry name" value="GHMP_knse_ATP-bd_CS"/>
</dbReference>
<comment type="caution">
    <text evidence="15">The sequence shown here is derived from an EMBL/GenBank/DDBJ whole genome shotgun (WGS) entry which is preliminary data.</text>
</comment>
<dbReference type="PANTHER" id="PTHR10457">
    <property type="entry name" value="MEVALONATE KINASE/GALACTOKINASE"/>
    <property type="match status" value="1"/>
</dbReference>
<gene>
    <name evidence="15" type="primary">galK</name>
    <name evidence="15" type="ORF">D0Y96_11785</name>
</gene>
<reference evidence="15 16" key="1">
    <citation type="submission" date="2018-08" db="EMBL/GenBank/DDBJ databases">
        <title>Acidipila sp. 4G-K13, an acidobacterium isolated from forest soil.</title>
        <authorList>
            <person name="Gao Z.-H."/>
            <person name="Qiu L.-H."/>
        </authorList>
    </citation>
    <scope>NUCLEOTIDE SEQUENCE [LARGE SCALE GENOMIC DNA]</scope>
    <source>
        <strain evidence="15 16">4G-K13</strain>
    </source>
</reference>
<dbReference type="OrthoDB" id="250531at2"/>
<keyword evidence="5" id="KW-0547">Nucleotide-binding</keyword>
<dbReference type="Pfam" id="PF08544">
    <property type="entry name" value="GHMP_kinases_C"/>
    <property type="match status" value="1"/>
</dbReference>
<evidence type="ECO:0000256" key="8">
    <source>
        <dbReference type="ARBA" id="ARBA00022842"/>
    </source>
</evidence>
<dbReference type="PRINTS" id="PR00473">
    <property type="entry name" value="GALCTOKINASE"/>
</dbReference>
<keyword evidence="8" id="KW-0460">Magnesium</keyword>
<dbReference type="Pfam" id="PF10509">
    <property type="entry name" value="GalKase_gal_bdg"/>
    <property type="match status" value="1"/>
</dbReference>
<evidence type="ECO:0000256" key="4">
    <source>
        <dbReference type="ARBA" id="ARBA00022723"/>
    </source>
</evidence>
<keyword evidence="7" id="KW-0067">ATP-binding</keyword>
<dbReference type="PROSITE" id="PS00106">
    <property type="entry name" value="GALACTOKINASE"/>
    <property type="match status" value="1"/>
</dbReference>
<evidence type="ECO:0000313" key="16">
    <source>
        <dbReference type="Proteomes" id="UP000264702"/>
    </source>
</evidence>
<dbReference type="InterPro" id="IPR000705">
    <property type="entry name" value="Galactokinase"/>
</dbReference>
<feature type="domain" description="GHMP kinase N-terminal" evidence="12">
    <location>
        <begin position="94"/>
        <end position="184"/>
    </location>
</feature>
<dbReference type="Pfam" id="PF00288">
    <property type="entry name" value="GHMP_kinases_N"/>
    <property type="match status" value="1"/>
</dbReference>
<evidence type="ECO:0000256" key="6">
    <source>
        <dbReference type="ARBA" id="ARBA00022777"/>
    </source>
</evidence>
<dbReference type="InterPro" id="IPR036554">
    <property type="entry name" value="GHMP_kinase_C_sf"/>
</dbReference>
<dbReference type="InterPro" id="IPR014721">
    <property type="entry name" value="Ribsml_uS5_D2-typ_fold_subgr"/>
</dbReference>
<keyword evidence="6 15" id="KW-0418">Kinase</keyword>
<dbReference type="EMBL" id="QVQT01000004">
    <property type="protein sequence ID" value="RFU16096.1"/>
    <property type="molecule type" value="Genomic_DNA"/>
</dbReference>
<feature type="domain" description="Galactokinase N-terminal" evidence="14">
    <location>
        <begin position="13"/>
        <end position="58"/>
    </location>
</feature>
<keyword evidence="16" id="KW-1185">Reference proteome</keyword>
<dbReference type="FunFam" id="3.30.230.10:FF:000017">
    <property type="entry name" value="Galactokinase"/>
    <property type="match status" value="1"/>
</dbReference>
<dbReference type="GO" id="GO:0006012">
    <property type="term" value="P:galactose metabolic process"/>
    <property type="evidence" value="ECO:0007669"/>
    <property type="project" value="UniProtKB-UniRule"/>
</dbReference>
<dbReference type="InterPro" id="IPR020568">
    <property type="entry name" value="Ribosomal_Su5_D2-typ_SF"/>
</dbReference>
<dbReference type="RefSeq" id="WP_117300106.1">
    <property type="nucleotide sequence ID" value="NZ_QVQT02000004.1"/>
</dbReference>
<evidence type="ECO:0000256" key="1">
    <source>
        <dbReference type="ARBA" id="ARBA00006566"/>
    </source>
</evidence>
<evidence type="ECO:0000256" key="3">
    <source>
        <dbReference type="ARBA" id="ARBA00022679"/>
    </source>
</evidence>
<evidence type="ECO:0000313" key="15">
    <source>
        <dbReference type="EMBL" id="RFU16096.1"/>
    </source>
</evidence>
<dbReference type="Gene3D" id="3.30.70.890">
    <property type="entry name" value="GHMP kinase, C-terminal domain"/>
    <property type="match status" value="1"/>
</dbReference>
<dbReference type="Proteomes" id="UP000264702">
    <property type="component" value="Unassembled WGS sequence"/>
</dbReference>
<dbReference type="PRINTS" id="PR00959">
    <property type="entry name" value="MEVGALKINASE"/>
</dbReference>
<sequence>MTAPGVSGIRNLHAGRFAKEPEVFTAPGRVNLIGEHTDYADGFVMPAAIDFATLAAVSEREDHRILIWSENFQEQVKQDVGTLPERGRHHWSDYPLGVVEILRREGIAGRESSRGFSMTLNGNVPLGAGLSSSASLEVASMLAVLHVAKASLAPQVMAQLCQRVENQYVGASTGIMDPFIACCGAEDHALLLDCRSLEYRLAPIPRHLSLVIANTMVKHSHAGGEYNTRRAEVEEGTAILREHRPEIRLLRDATMEDLERWGGEMPESVLKRCRHIVTENLRTVAAADALESGDLKKLGQLMAEAHASYRDDFEASCPEADVMVELAGRQQGCVGARLTGGGFGGCTVNLVETTQSAIFAERLHEGYREATGIDAEIYRCHASAAAHRVWPEDKSC</sequence>
<evidence type="ECO:0000256" key="10">
    <source>
        <dbReference type="ARBA" id="ARBA00023277"/>
    </source>
</evidence>
<dbReference type="InterPro" id="IPR006206">
    <property type="entry name" value="Mevalonate/galactokinase"/>
</dbReference>
<dbReference type="PANTHER" id="PTHR10457:SF7">
    <property type="entry name" value="GALACTOKINASE-RELATED"/>
    <property type="match status" value="1"/>
</dbReference>
<keyword evidence="2" id="KW-0963">Cytoplasm</keyword>